<evidence type="ECO:0000256" key="1">
    <source>
        <dbReference type="SAM" id="Phobius"/>
    </source>
</evidence>
<dbReference type="KEGG" id="cyj:Cyan7822_2573"/>
<keyword evidence="1" id="KW-1133">Transmembrane helix</keyword>
<name>E0UIW4_GLOV7</name>
<accession>E0UIW4</accession>
<protein>
    <submittedName>
        <fullName evidence="2">Uncharacterized protein</fullName>
    </submittedName>
</protein>
<sequence>MKKIVNFLDNVRATTFRWNFVICVFIGLMITFLIPFKSNSYPTQNSYLIELGSELSDYPDNKAEDIQLAQYQVNLSNSSCARHFMNTLANFMEPSYVDAEWSSGGRTYSFYWSPNSDSQPSQEKIAINTSSIDSALDSSANLKEDSPKLVAQTNEERRAQAALERAVSNERAQLTRYRVQGRSRQTRRRCDWQYGQISY</sequence>
<dbReference type="HOGENOM" id="CLU_1370192_0_0_3"/>
<dbReference type="STRING" id="497965.Cyan7822_2573"/>
<evidence type="ECO:0000313" key="2">
    <source>
        <dbReference type="EMBL" id="ADN14544.1"/>
    </source>
</evidence>
<evidence type="ECO:0000313" key="3">
    <source>
        <dbReference type="Proteomes" id="UP000008206"/>
    </source>
</evidence>
<reference evidence="3" key="1">
    <citation type="journal article" date="2011" name="MBio">
        <title>Novel metabolic attributes of the genus Cyanothece, comprising a group of unicellular nitrogen-fixing Cyanobacteria.</title>
        <authorList>
            <person name="Bandyopadhyay A."/>
            <person name="Elvitigala T."/>
            <person name="Welsh E."/>
            <person name="Stockel J."/>
            <person name="Liberton M."/>
            <person name="Min H."/>
            <person name="Sherman L.A."/>
            <person name="Pakrasi H.B."/>
        </authorList>
    </citation>
    <scope>NUCLEOTIDE SEQUENCE [LARGE SCALE GENOMIC DNA]</scope>
    <source>
        <strain evidence="3">PCC 7822</strain>
    </source>
</reference>
<dbReference type="RefSeq" id="WP_013322649.1">
    <property type="nucleotide sequence ID" value="NC_014501.1"/>
</dbReference>
<organism evidence="2 3">
    <name type="scientific">Gloeothece verrucosa (strain PCC 7822)</name>
    <name type="common">Cyanothece sp. (strain PCC 7822)</name>
    <dbReference type="NCBI Taxonomy" id="497965"/>
    <lineage>
        <taxon>Bacteria</taxon>
        <taxon>Bacillati</taxon>
        <taxon>Cyanobacteriota</taxon>
        <taxon>Cyanophyceae</taxon>
        <taxon>Oscillatoriophycideae</taxon>
        <taxon>Chroococcales</taxon>
        <taxon>Aphanothecaceae</taxon>
        <taxon>Gloeothece</taxon>
        <taxon>Gloeothece verrucosa</taxon>
    </lineage>
</organism>
<keyword evidence="1" id="KW-0472">Membrane</keyword>
<dbReference type="EMBL" id="CP002198">
    <property type="protein sequence ID" value="ADN14544.1"/>
    <property type="molecule type" value="Genomic_DNA"/>
</dbReference>
<dbReference type="Proteomes" id="UP000008206">
    <property type="component" value="Chromosome"/>
</dbReference>
<keyword evidence="3" id="KW-1185">Reference proteome</keyword>
<keyword evidence="1" id="KW-0812">Transmembrane</keyword>
<proteinExistence type="predicted"/>
<feature type="transmembrane region" description="Helical" evidence="1">
    <location>
        <begin position="16"/>
        <end position="36"/>
    </location>
</feature>
<gene>
    <name evidence="2" type="ordered locus">Cyan7822_2573</name>
</gene>
<dbReference type="AlphaFoldDB" id="E0UIW4"/>